<evidence type="ECO:0008006" key="4">
    <source>
        <dbReference type="Google" id="ProtNLM"/>
    </source>
</evidence>
<dbReference type="PANTHER" id="PTHR40590:SF1">
    <property type="entry name" value="CYTOPLASMIC PROTEIN"/>
    <property type="match status" value="1"/>
</dbReference>
<gene>
    <name evidence="2" type="ORF">GGR20_000345</name>
</gene>
<feature type="signal peptide" evidence="1">
    <location>
        <begin position="1"/>
        <end position="22"/>
    </location>
</feature>
<dbReference type="AlphaFoldDB" id="A0A7W6NAB6"/>
<protein>
    <recommendedName>
        <fullName evidence="4">TraB/GumN family protein</fullName>
    </recommendedName>
</protein>
<keyword evidence="3" id="KW-1185">Reference proteome</keyword>
<organism evidence="2 3">
    <name type="scientific">Devosia subaequoris</name>
    <dbReference type="NCBI Taxonomy" id="395930"/>
    <lineage>
        <taxon>Bacteria</taxon>
        <taxon>Pseudomonadati</taxon>
        <taxon>Pseudomonadota</taxon>
        <taxon>Alphaproteobacteria</taxon>
        <taxon>Hyphomicrobiales</taxon>
        <taxon>Devosiaceae</taxon>
        <taxon>Devosia</taxon>
    </lineage>
</organism>
<dbReference type="CDD" id="cd14789">
    <property type="entry name" value="Tiki"/>
    <property type="match status" value="1"/>
</dbReference>
<dbReference type="PANTHER" id="PTHR40590">
    <property type="entry name" value="CYTOPLASMIC PROTEIN-RELATED"/>
    <property type="match status" value="1"/>
</dbReference>
<dbReference type="Pfam" id="PF01963">
    <property type="entry name" value="TraB_PrgY_gumN"/>
    <property type="match status" value="1"/>
</dbReference>
<dbReference type="RefSeq" id="WP_183309506.1">
    <property type="nucleotide sequence ID" value="NZ_JACIEW010000001.1"/>
</dbReference>
<proteinExistence type="predicted"/>
<dbReference type="InterPro" id="IPR002816">
    <property type="entry name" value="TraB/PrgY/GumN_fam"/>
</dbReference>
<dbReference type="InterPro" id="IPR047111">
    <property type="entry name" value="YbaP-like"/>
</dbReference>
<evidence type="ECO:0000313" key="3">
    <source>
        <dbReference type="Proteomes" id="UP000547011"/>
    </source>
</evidence>
<accession>A0A7W6NAB6</accession>
<dbReference type="EMBL" id="JACIEW010000001">
    <property type="protein sequence ID" value="MBB4050727.1"/>
    <property type="molecule type" value="Genomic_DNA"/>
</dbReference>
<evidence type="ECO:0000313" key="2">
    <source>
        <dbReference type="EMBL" id="MBB4050727.1"/>
    </source>
</evidence>
<sequence length="288" mass="31823">MPLRPLLTLPFLLLASTGTAHAAPALWQVSDEDSSVWLFGSVHLLRADTKWRSGTLDKIFSKADRVYFETDLSIEAQMAMMPLSFDLGFNRDGRLLSEIIGAELTERVREAAGRYAIPMATLLTMKPWMAATTLSTGPLLDSGYEAAHGVEAVLAAELTEDRLGFLETPEQQLNFLAGGSQDEQIAMLEGTLDTLDVMQTDIDEMVRAWSDGRPEQLGEIFTAQMGSYDQGMVERLIDMRNADWVEQIDAMLRRNESALLVVGAAHLAGDASVVRLLEERGFEGERLQ</sequence>
<reference evidence="2 3" key="1">
    <citation type="submission" date="2020-08" db="EMBL/GenBank/DDBJ databases">
        <title>Genomic Encyclopedia of Type Strains, Phase IV (KMG-IV): sequencing the most valuable type-strain genomes for metagenomic binning, comparative biology and taxonomic classification.</title>
        <authorList>
            <person name="Goeker M."/>
        </authorList>
    </citation>
    <scope>NUCLEOTIDE SEQUENCE [LARGE SCALE GENOMIC DNA]</scope>
    <source>
        <strain evidence="2 3">DSM 23447</strain>
    </source>
</reference>
<evidence type="ECO:0000256" key="1">
    <source>
        <dbReference type="SAM" id="SignalP"/>
    </source>
</evidence>
<dbReference type="Proteomes" id="UP000547011">
    <property type="component" value="Unassembled WGS sequence"/>
</dbReference>
<name>A0A7W6NAB6_9HYPH</name>
<keyword evidence="1" id="KW-0732">Signal</keyword>
<comment type="caution">
    <text evidence="2">The sequence shown here is derived from an EMBL/GenBank/DDBJ whole genome shotgun (WGS) entry which is preliminary data.</text>
</comment>
<feature type="chain" id="PRO_5031344449" description="TraB/GumN family protein" evidence="1">
    <location>
        <begin position="23"/>
        <end position="288"/>
    </location>
</feature>